<feature type="transmembrane region" description="Helical" evidence="1">
    <location>
        <begin position="168"/>
        <end position="192"/>
    </location>
</feature>
<reference evidence="2" key="1">
    <citation type="submission" date="2020-11" db="EMBL/GenBank/DDBJ databases">
        <title>Connecting structure to function with the recovery of over 1000 high-quality activated sludge metagenome-assembled genomes encoding full-length rRNA genes using long-read sequencing.</title>
        <authorList>
            <person name="Singleton C.M."/>
            <person name="Petriglieri F."/>
            <person name="Kristensen J.M."/>
            <person name="Kirkegaard R.H."/>
            <person name="Michaelsen T.Y."/>
            <person name="Andersen M.H."/>
            <person name="Karst S.M."/>
            <person name="Dueholm M.S."/>
            <person name="Nielsen P.H."/>
            <person name="Albertsen M."/>
        </authorList>
    </citation>
    <scope>NUCLEOTIDE SEQUENCE</scope>
    <source>
        <strain evidence="2">Fred_18-Q3-R57-64_BAT3C.431</strain>
    </source>
</reference>
<dbReference type="AlphaFoldDB" id="A0A7T9DKK2"/>
<keyword evidence="1" id="KW-0472">Membrane</keyword>
<feature type="transmembrane region" description="Helical" evidence="1">
    <location>
        <begin position="12"/>
        <end position="34"/>
    </location>
</feature>
<feature type="transmembrane region" description="Helical" evidence="1">
    <location>
        <begin position="74"/>
        <end position="98"/>
    </location>
</feature>
<keyword evidence="1" id="KW-0812">Transmembrane</keyword>
<dbReference type="InterPro" id="IPR051790">
    <property type="entry name" value="Cytochrome_c-biogenesis_DsbD"/>
</dbReference>
<dbReference type="PANTHER" id="PTHR31272">
    <property type="entry name" value="CYTOCHROME C-TYPE BIOGENESIS PROTEIN HI_1454-RELATED"/>
    <property type="match status" value="1"/>
</dbReference>
<dbReference type="Proteomes" id="UP000596004">
    <property type="component" value="Chromosome"/>
</dbReference>
<evidence type="ECO:0000256" key="1">
    <source>
        <dbReference type="SAM" id="Phobius"/>
    </source>
</evidence>
<gene>
    <name evidence="2" type="ORF">IPJ89_02115</name>
</gene>
<feature type="transmembrane region" description="Helical" evidence="1">
    <location>
        <begin position="46"/>
        <end position="68"/>
    </location>
</feature>
<dbReference type="Pfam" id="PF11139">
    <property type="entry name" value="SfLAP"/>
    <property type="match status" value="1"/>
</dbReference>
<accession>A0A7T9DKK2</accession>
<protein>
    <submittedName>
        <fullName evidence="2">GAP family protein</fullName>
    </submittedName>
</protein>
<feature type="transmembrane region" description="Helical" evidence="1">
    <location>
        <begin position="212"/>
        <end position="232"/>
    </location>
</feature>
<proteinExistence type="predicted"/>
<dbReference type="InterPro" id="IPR021315">
    <property type="entry name" value="Gap/Sap"/>
</dbReference>
<sequence length="233" mass="25989">MVGIESLTLPIVLGAAIVDSINPCAIGVLLLLVASLTQFVHDKKRMLQIGIIYVTVVFITYLLAGLGLVWFQSYLITLGVSLYVGVFIGLISIFFGFVEIKDFFWYGKGFSLQIPPKYAEEIKQKVKKVSVPGAIFLGALVAVVELPCTGGPYLAITALLAQRFDITAMIYLAVYNFIFVLPLLIILALSYFGISTKRMKAWKQSKRKWMRLALGILLVVLGLFIIGFYMRWF</sequence>
<dbReference type="PANTHER" id="PTHR31272:SF9">
    <property type="entry name" value="BLL1027 PROTEIN"/>
    <property type="match status" value="1"/>
</dbReference>
<evidence type="ECO:0000313" key="2">
    <source>
        <dbReference type="EMBL" id="QQR93016.1"/>
    </source>
</evidence>
<keyword evidence="1" id="KW-1133">Transmembrane helix</keyword>
<organism evidence="2">
    <name type="scientific">Candidatus Iainarchaeum sp</name>
    <dbReference type="NCBI Taxonomy" id="3101447"/>
    <lineage>
        <taxon>Archaea</taxon>
        <taxon>Candidatus Iainarchaeota</taxon>
        <taxon>Candidatus Iainarchaeia</taxon>
        <taxon>Candidatus Iainarchaeales</taxon>
        <taxon>Candidatus Iainarchaeaceae</taxon>
        <taxon>Candidatus Iainarchaeum</taxon>
    </lineage>
</organism>
<dbReference type="EMBL" id="CP064981">
    <property type="protein sequence ID" value="QQR93016.1"/>
    <property type="molecule type" value="Genomic_DNA"/>
</dbReference>
<feature type="transmembrane region" description="Helical" evidence="1">
    <location>
        <begin position="133"/>
        <end position="156"/>
    </location>
</feature>
<name>A0A7T9DKK2_9ARCH</name>